<comment type="subcellular location">
    <subcellularLocation>
        <location evidence="1 7">Cell membrane</location>
        <topology evidence="1 7">Multi-pass membrane protein</topology>
    </subcellularLocation>
</comment>
<feature type="transmembrane region" description="Helical" evidence="7">
    <location>
        <begin position="167"/>
        <end position="186"/>
    </location>
</feature>
<dbReference type="NCBIfam" id="TIGR00765">
    <property type="entry name" value="yihY_not_rbn"/>
    <property type="match status" value="1"/>
</dbReference>
<feature type="region of interest" description="Disordered" evidence="8">
    <location>
        <begin position="438"/>
        <end position="474"/>
    </location>
</feature>
<feature type="transmembrane region" description="Helical" evidence="7">
    <location>
        <begin position="240"/>
        <end position="261"/>
    </location>
</feature>
<evidence type="ECO:0000313" key="9">
    <source>
        <dbReference type="EMBL" id="HBP28478.1"/>
    </source>
</evidence>
<dbReference type="PANTHER" id="PTHR30213">
    <property type="entry name" value="INNER MEMBRANE PROTEIN YHJD"/>
    <property type="match status" value="1"/>
</dbReference>
<keyword evidence="4 7" id="KW-0812">Transmembrane</keyword>
<dbReference type="InterPro" id="IPR017039">
    <property type="entry name" value="Virul_fac_BrkB"/>
</dbReference>
<feature type="compositionally biased region" description="Polar residues" evidence="8">
    <location>
        <begin position="460"/>
        <end position="474"/>
    </location>
</feature>
<accession>A0A356LCI8</accession>
<organism evidence="9 10">
    <name type="scientific">Advenella kashmirensis</name>
    <dbReference type="NCBI Taxonomy" id="310575"/>
    <lineage>
        <taxon>Bacteria</taxon>
        <taxon>Pseudomonadati</taxon>
        <taxon>Pseudomonadota</taxon>
        <taxon>Betaproteobacteria</taxon>
        <taxon>Burkholderiales</taxon>
        <taxon>Alcaligenaceae</taxon>
    </lineage>
</organism>
<keyword evidence="2 7" id="KW-1003">Cell membrane</keyword>
<evidence type="ECO:0000256" key="5">
    <source>
        <dbReference type="ARBA" id="ARBA00022989"/>
    </source>
</evidence>
<keyword evidence="5 7" id="KW-1133">Transmembrane helix</keyword>
<feature type="transmembrane region" description="Helical" evidence="7">
    <location>
        <begin position="64"/>
        <end position="89"/>
    </location>
</feature>
<feature type="transmembrane region" description="Helical" evidence="7">
    <location>
        <begin position="267"/>
        <end position="300"/>
    </location>
</feature>
<evidence type="ECO:0000256" key="7">
    <source>
        <dbReference type="HAMAP-Rule" id="MF_00672"/>
    </source>
</evidence>
<dbReference type="AlphaFoldDB" id="A0A356LCI8"/>
<dbReference type="Proteomes" id="UP000264036">
    <property type="component" value="Unassembled WGS sequence"/>
</dbReference>
<dbReference type="InterPro" id="IPR023679">
    <property type="entry name" value="UPF0761_bac"/>
</dbReference>
<keyword evidence="3" id="KW-0997">Cell inner membrane</keyword>
<comment type="caution">
    <text evidence="9">The sequence shown here is derived from an EMBL/GenBank/DDBJ whole genome shotgun (WGS) entry which is preliminary data.</text>
</comment>
<evidence type="ECO:0000256" key="1">
    <source>
        <dbReference type="ARBA" id="ARBA00004651"/>
    </source>
</evidence>
<feature type="transmembrane region" description="Helical" evidence="7">
    <location>
        <begin position="127"/>
        <end position="146"/>
    </location>
</feature>
<dbReference type="EMBL" id="DOEK01000005">
    <property type="protein sequence ID" value="HBP28478.1"/>
    <property type="molecule type" value="Genomic_DNA"/>
</dbReference>
<proteinExistence type="inferred from homology"/>
<reference evidence="9 10" key="1">
    <citation type="journal article" date="2018" name="Nat. Biotechnol.">
        <title>A standardized bacterial taxonomy based on genome phylogeny substantially revises the tree of life.</title>
        <authorList>
            <person name="Parks D.H."/>
            <person name="Chuvochina M."/>
            <person name="Waite D.W."/>
            <person name="Rinke C."/>
            <person name="Skarshewski A."/>
            <person name="Chaumeil P.A."/>
            <person name="Hugenholtz P."/>
        </authorList>
    </citation>
    <scope>NUCLEOTIDE SEQUENCE [LARGE SCALE GENOMIC DNA]</scope>
    <source>
        <strain evidence="9">UBA10707</strain>
    </source>
</reference>
<feature type="transmembrane region" description="Helical" evidence="7">
    <location>
        <begin position="206"/>
        <end position="228"/>
    </location>
</feature>
<dbReference type="HAMAP" id="MF_00672">
    <property type="entry name" value="UPF0761"/>
    <property type="match status" value="1"/>
</dbReference>
<evidence type="ECO:0000256" key="2">
    <source>
        <dbReference type="ARBA" id="ARBA00022475"/>
    </source>
</evidence>
<evidence type="ECO:0000313" key="10">
    <source>
        <dbReference type="Proteomes" id="UP000264036"/>
    </source>
</evidence>
<dbReference type="Pfam" id="PF03631">
    <property type="entry name" value="Virul_fac_BrkB"/>
    <property type="match status" value="1"/>
</dbReference>
<evidence type="ECO:0000256" key="3">
    <source>
        <dbReference type="ARBA" id="ARBA00022519"/>
    </source>
</evidence>
<feature type="region of interest" description="Disordered" evidence="8">
    <location>
        <begin position="1"/>
        <end position="23"/>
    </location>
</feature>
<comment type="similarity">
    <text evidence="7">Belongs to the UPF0761 family.</text>
</comment>
<dbReference type="PANTHER" id="PTHR30213:SF0">
    <property type="entry name" value="UPF0761 MEMBRANE PROTEIN YIHY"/>
    <property type="match status" value="1"/>
</dbReference>
<evidence type="ECO:0000256" key="4">
    <source>
        <dbReference type="ARBA" id="ARBA00022692"/>
    </source>
</evidence>
<evidence type="ECO:0000256" key="8">
    <source>
        <dbReference type="SAM" id="MobiDB-lite"/>
    </source>
</evidence>
<evidence type="ECO:0000256" key="6">
    <source>
        <dbReference type="ARBA" id="ARBA00023136"/>
    </source>
</evidence>
<protein>
    <recommendedName>
        <fullName evidence="7">UPF0761 membrane protein DD666_03560</fullName>
    </recommendedName>
</protein>
<gene>
    <name evidence="9" type="ORF">DD666_03560</name>
</gene>
<feature type="compositionally biased region" description="Basic and acidic residues" evidence="8">
    <location>
        <begin position="1"/>
        <end position="17"/>
    </location>
</feature>
<name>A0A356LCI8_9BURK</name>
<keyword evidence="6 7" id="KW-0472">Membrane</keyword>
<sequence>MTKHNDFDLEQQKKQEQQEAMEAQEELRLNMGDSELGFEFYKKAIKFGLQRLIRDKLTQVASSLTFTTVLAIVPMLAVILSLFTAFPLFTDFKVSLEQFLTHNLMPQTVSETIMSYLNVFAQQASKLTAIGVGFLIVTSIMLMMTIDEVLNDIWNVTRRRPIGQRILVYWAILSLGPVFLGASLWTSSYIAQEKLGLVTQFSVIKSVLFTLVPVIVSGLIFALLYYLVPNRKVAWKDAMIGGYTTAILLEIMKAGFAYYITRFPSYTLIYGAFATIPIFLLWIYLSWLVVLFGATVAALAPQIRSGQMRDKMSPGVHFVTALFVLRLLHSARDQNPPGYGTSYIAGQIKMNYSETLDILEPLVSMGYIVNTAGKRSERWVLASSLDASLDPLADCFLFDSKVIEISHDPALRQVIARLLTEDNTVKLRDILYLTQTGLEPATTPAQDTDNGDDKDNDNTASTPPGATNTTVQTS</sequence>
<dbReference type="GO" id="GO:0005886">
    <property type="term" value="C:plasma membrane"/>
    <property type="evidence" value="ECO:0007669"/>
    <property type="project" value="UniProtKB-SubCell"/>
</dbReference>